<proteinExistence type="predicted"/>
<dbReference type="EMBL" id="BAAAJE010000033">
    <property type="protein sequence ID" value="GAA1164987.1"/>
    <property type="molecule type" value="Genomic_DNA"/>
</dbReference>
<keyword evidence="2" id="KW-1185">Reference proteome</keyword>
<evidence type="ECO:0008006" key="3">
    <source>
        <dbReference type="Google" id="ProtNLM"/>
    </source>
</evidence>
<comment type="caution">
    <text evidence="1">The sequence shown here is derived from an EMBL/GenBank/DDBJ whole genome shotgun (WGS) entry which is preliminary data.</text>
</comment>
<evidence type="ECO:0000313" key="1">
    <source>
        <dbReference type="EMBL" id="GAA1164987.1"/>
    </source>
</evidence>
<gene>
    <name evidence="1" type="ORF">GCM10009606_48160</name>
</gene>
<organism evidence="1 2">
    <name type="scientific">Nocardioides aquiterrae</name>
    <dbReference type="NCBI Taxonomy" id="203799"/>
    <lineage>
        <taxon>Bacteria</taxon>
        <taxon>Bacillati</taxon>
        <taxon>Actinomycetota</taxon>
        <taxon>Actinomycetes</taxon>
        <taxon>Propionibacteriales</taxon>
        <taxon>Nocardioidaceae</taxon>
        <taxon>Nocardioides</taxon>
    </lineage>
</organism>
<evidence type="ECO:0000313" key="2">
    <source>
        <dbReference type="Proteomes" id="UP001499979"/>
    </source>
</evidence>
<protein>
    <recommendedName>
        <fullName evidence="3">1-acyl-sn-glycerol-3-phosphate acyltransferase</fullName>
    </recommendedName>
</protein>
<sequence>MRPSFLQSADPMTKAALHAVPNQEPWIWRLATAWGAARAIGVSDVLFVGNRYPGAAGQAVDALGGTLVFEKGTPARDVVDAVVDAVSRDTSKCIGIFPEGGTSGKRSHGGPHTIEKFKPGFLALAKELDFQVLVTSHWVDPTGRSHLKVADLAPRATPSEAREQMARDMADLALNGAARRAGRR</sequence>
<dbReference type="Proteomes" id="UP001499979">
    <property type="component" value="Unassembled WGS sequence"/>
</dbReference>
<accession>A0ABP4FE28</accession>
<reference evidence="2" key="1">
    <citation type="journal article" date="2019" name="Int. J. Syst. Evol. Microbiol.">
        <title>The Global Catalogue of Microorganisms (GCM) 10K type strain sequencing project: providing services to taxonomists for standard genome sequencing and annotation.</title>
        <authorList>
            <consortium name="The Broad Institute Genomics Platform"/>
            <consortium name="The Broad Institute Genome Sequencing Center for Infectious Disease"/>
            <person name="Wu L."/>
            <person name="Ma J."/>
        </authorList>
    </citation>
    <scope>NUCLEOTIDE SEQUENCE [LARGE SCALE GENOMIC DNA]</scope>
    <source>
        <strain evidence="2">JCM 11813</strain>
    </source>
</reference>
<name>A0ABP4FE28_9ACTN</name>